<evidence type="ECO:0000313" key="13">
    <source>
        <dbReference type="EMBL" id="RVW32594.1"/>
    </source>
</evidence>
<evidence type="ECO:0000313" key="14">
    <source>
        <dbReference type="Proteomes" id="UP000288805"/>
    </source>
</evidence>
<evidence type="ECO:0000259" key="12">
    <source>
        <dbReference type="PROSITE" id="PS51005"/>
    </source>
</evidence>
<keyword evidence="10" id="KW-0539">Nucleus</keyword>
<feature type="domain" description="NAC" evidence="12">
    <location>
        <begin position="14"/>
        <end position="162"/>
    </location>
</feature>
<feature type="transmembrane region" description="Helical" evidence="11">
    <location>
        <begin position="355"/>
        <end position="375"/>
    </location>
</feature>
<sequence>MSGGGMIGRDLETLPVGFRFAPTDEELVDKYLTWKILGMDSEVEIIPEVEVCKWEPWEIPGFSVIKTDDPEWFFFSLLDYKYSNGSRSNRATNAGYWKPTGQDRDIFSGTNKEVIGTKKTLVFYRGRGRGAIRTNWVIHEYHTNIASLPANRAYVLCRLKRKTDENTESDIPTPDEDVAGTGIHPNGPANNMILGAGPSHHSSDIAYDIRNYQIEEMTSEDPQLQARTGLDLPSHSGFNNNYGSMQFQDGVDTAEFVDSLIVDPDENHCEGLTGQGSSAVDGWNLNKGYVSRLSARPKGPLKGVYGKGGGSSSNTDTAVLQGSIWNWPVGMNKKGSFSSSETASASHEPSSLPGYLVNLLVGILLFVVLIAAIVLDINAKV</sequence>
<keyword evidence="9" id="KW-0804">Transcription</keyword>
<keyword evidence="7 11" id="KW-0472">Membrane</keyword>
<evidence type="ECO:0000256" key="10">
    <source>
        <dbReference type="ARBA" id="ARBA00023242"/>
    </source>
</evidence>
<evidence type="ECO:0000256" key="9">
    <source>
        <dbReference type="ARBA" id="ARBA00023163"/>
    </source>
</evidence>
<dbReference type="Pfam" id="PF02365">
    <property type="entry name" value="NAM"/>
    <property type="match status" value="1"/>
</dbReference>
<evidence type="ECO:0000256" key="8">
    <source>
        <dbReference type="ARBA" id="ARBA00023159"/>
    </source>
</evidence>
<dbReference type="PANTHER" id="PTHR31744:SF216">
    <property type="entry name" value="NAC TRANSCRIPTION FACTOR"/>
    <property type="match status" value="1"/>
</dbReference>
<dbReference type="PROSITE" id="PS51005">
    <property type="entry name" value="NAC"/>
    <property type="match status" value="1"/>
</dbReference>
<organism evidence="13 14">
    <name type="scientific">Vitis vinifera</name>
    <name type="common">Grape</name>
    <dbReference type="NCBI Taxonomy" id="29760"/>
    <lineage>
        <taxon>Eukaryota</taxon>
        <taxon>Viridiplantae</taxon>
        <taxon>Streptophyta</taxon>
        <taxon>Embryophyta</taxon>
        <taxon>Tracheophyta</taxon>
        <taxon>Spermatophyta</taxon>
        <taxon>Magnoliopsida</taxon>
        <taxon>eudicotyledons</taxon>
        <taxon>Gunneridae</taxon>
        <taxon>Pentapetalae</taxon>
        <taxon>rosids</taxon>
        <taxon>Vitales</taxon>
        <taxon>Vitaceae</taxon>
        <taxon>Viteae</taxon>
        <taxon>Vitis</taxon>
    </lineage>
</organism>
<dbReference type="GO" id="GO:0000976">
    <property type="term" value="F:transcription cis-regulatory region binding"/>
    <property type="evidence" value="ECO:0007669"/>
    <property type="project" value="UniProtKB-ARBA"/>
</dbReference>
<dbReference type="GO" id="GO:0016020">
    <property type="term" value="C:membrane"/>
    <property type="evidence" value="ECO:0007669"/>
    <property type="project" value="UniProtKB-SubCell"/>
</dbReference>
<keyword evidence="5" id="KW-0805">Transcription regulation</keyword>
<name>A0A438DAY1_VITVI</name>
<evidence type="ECO:0000256" key="6">
    <source>
        <dbReference type="ARBA" id="ARBA00023125"/>
    </source>
</evidence>
<keyword evidence="4 11" id="KW-1133">Transmembrane helix</keyword>
<evidence type="ECO:0000256" key="1">
    <source>
        <dbReference type="ARBA" id="ARBA00004123"/>
    </source>
</evidence>
<dbReference type="AlphaFoldDB" id="A0A438DAY1"/>
<keyword evidence="6" id="KW-0238">DNA-binding</keyword>
<dbReference type="InterPro" id="IPR036093">
    <property type="entry name" value="NAC_dom_sf"/>
</dbReference>
<evidence type="ECO:0000256" key="7">
    <source>
        <dbReference type="ARBA" id="ARBA00023136"/>
    </source>
</evidence>
<dbReference type="InterPro" id="IPR003441">
    <property type="entry name" value="NAC-dom"/>
</dbReference>
<evidence type="ECO:0000256" key="3">
    <source>
        <dbReference type="ARBA" id="ARBA00022692"/>
    </source>
</evidence>
<dbReference type="GO" id="GO:0006355">
    <property type="term" value="P:regulation of DNA-templated transcription"/>
    <property type="evidence" value="ECO:0007669"/>
    <property type="project" value="InterPro"/>
</dbReference>
<protein>
    <submittedName>
        <fullName evidence="13">Protein NTM1-like 9</fullName>
    </submittedName>
</protein>
<dbReference type="Proteomes" id="UP000288805">
    <property type="component" value="Unassembled WGS sequence"/>
</dbReference>
<dbReference type="PANTHER" id="PTHR31744">
    <property type="entry name" value="PROTEIN CUP-SHAPED COTYLEDON 2-RELATED"/>
    <property type="match status" value="1"/>
</dbReference>
<accession>A0A438DAY1</accession>
<dbReference type="EMBL" id="QGNW01001711">
    <property type="protein sequence ID" value="RVW32594.1"/>
    <property type="molecule type" value="Genomic_DNA"/>
</dbReference>
<dbReference type="Gene3D" id="2.170.150.80">
    <property type="entry name" value="NAC domain"/>
    <property type="match status" value="1"/>
</dbReference>
<reference evidence="13 14" key="1">
    <citation type="journal article" date="2018" name="PLoS Genet.">
        <title>Population sequencing reveals clonal diversity and ancestral inbreeding in the grapevine cultivar Chardonnay.</title>
        <authorList>
            <person name="Roach M.J."/>
            <person name="Johnson D.L."/>
            <person name="Bohlmann J."/>
            <person name="van Vuuren H.J."/>
            <person name="Jones S.J."/>
            <person name="Pretorius I.S."/>
            <person name="Schmidt S.A."/>
            <person name="Borneman A.R."/>
        </authorList>
    </citation>
    <scope>NUCLEOTIDE SEQUENCE [LARGE SCALE GENOMIC DNA]</scope>
    <source>
        <strain evidence="14">cv. Chardonnay</strain>
        <tissue evidence="13">Leaf</tissue>
    </source>
</reference>
<keyword evidence="3 11" id="KW-0812">Transmembrane</keyword>
<evidence type="ECO:0000256" key="5">
    <source>
        <dbReference type="ARBA" id="ARBA00023015"/>
    </source>
</evidence>
<dbReference type="SUPFAM" id="SSF101941">
    <property type="entry name" value="NAC domain"/>
    <property type="match status" value="1"/>
</dbReference>
<evidence type="ECO:0000256" key="2">
    <source>
        <dbReference type="ARBA" id="ARBA00004167"/>
    </source>
</evidence>
<keyword evidence="8" id="KW-0010">Activator</keyword>
<evidence type="ECO:0000256" key="4">
    <source>
        <dbReference type="ARBA" id="ARBA00022989"/>
    </source>
</evidence>
<comment type="subcellular location">
    <subcellularLocation>
        <location evidence="2">Membrane</location>
        <topology evidence="2">Single-pass membrane protein</topology>
    </subcellularLocation>
    <subcellularLocation>
        <location evidence="1">Nucleus</location>
    </subcellularLocation>
</comment>
<proteinExistence type="predicted"/>
<evidence type="ECO:0000256" key="11">
    <source>
        <dbReference type="SAM" id="Phobius"/>
    </source>
</evidence>
<gene>
    <name evidence="13" type="primary">NTL9_4</name>
    <name evidence="13" type="ORF">CK203_076568</name>
</gene>
<dbReference type="GO" id="GO:0005634">
    <property type="term" value="C:nucleus"/>
    <property type="evidence" value="ECO:0007669"/>
    <property type="project" value="UniProtKB-SubCell"/>
</dbReference>
<comment type="caution">
    <text evidence="13">The sequence shown here is derived from an EMBL/GenBank/DDBJ whole genome shotgun (WGS) entry which is preliminary data.</text>
</comment>